<dbReference type="InterPro" id="IPR022234">
    <property type="entry name" value="DUF3759"/>
</dbReference>
<dbReference type="RefSeq" id="XP_021878562.1">
    <property type="nucleotide sequence ID" value="XM_022025159.1"/>
</dbReference>
<dbReference type="OrthoDB" id="9895617at2759"/>
<proteinExistence type="predicted"/>
<evidence type="ECO:0000313" key="2">
    <source>
        <dbReference type="EMBL" id="ORZ08779.1"/>
    </source>
</evidence>
<dbReference type="Pfam" id="PF12585">
    <property type="entry name" value="DUF3759"/>
    <property type="match status" value="1"/>
</dbReference>
<sequence>MLSTVLTPQPNDTRAPHYQENIFCQAWHSFEEAIHLRGTTPPPVPPKDERWVVKTANLAILQAEIETETDVDHSIWDKIIQRITATHNHTTNEEANQNIVSIDVPAEAALRRLGVQEEDSELQNKKNYFKRMAVRCKEKFEEDGSNISKHAQLKGGIMDFTASTISVAQSDNENEDEDSNGSQPSHDPNHSEHHHRHQLRQYLHALHLHFLPYHVGQRQEQEREQNQTQFVPKVDLKGMKAAHQIIYNTKEDHREISSDSEGRTLFGLWWDWCPKRSKAEKQIEEDLDSEWEIIDVPKNKKEKIQSLCKQDGVVSAHVNDQKTWWKHKSLDTDALIMHSKSGYPNDRKAAAKRRQAIAAAAAYEAVKEYHAHKSRKGKKVSHGEMKAVLAGMAMAEAVKLLESRHSEDGNERDETVAEAGSCALKLFELLR</sequence>
<organism evidence="2 3">
    <name type="scientific">Lobosporangium transversale</name>
    <dbReference type="NCBI Taxonomy" id="64571"/>
    <lineage>
        <taxon>Eukaryota</taxon>
        <taxon>Fungi</taxon>
        <taxon>Fungi incertae sedis</taxon>
        <taxon>Mucoromycota</taxon>
        <taxon>Mortierellomycotina</taxon>
        <taxon>Mortierellomycetes</taxon>
        <taxon>Mortierellales</taxon>
        <taxon>Mortierellaceae</taxon>
        <taxon>Lobosporangium</taxon>
    </lineage>
</organism>
<evidence type="ECO:0000313" key="3">
    <source>
        <dbReference type="Proteomes" id="UP000193648"/>
    </source>
</evidence>
<comment type="caution">
    <text evidence="2">The sequence shown here is derived from an EMBL/GenBank/DDBJ whole genome shotgun (WGS) entry which is preliminary data.</text>
</comment>
<dbReference type="GeneID" id="33567003"/>
<name>A0A1Y2GFW5_9FUNG</name>
<keyword evidence="3" id="KW-1185">Reference proteome</keyword>
<dbReference type="STRING" id="64571.A0A1Y2GFW5"/>
<gene>
    <name evidence="2" type="ORF">BCR41DRAFT_359008</name>
</gene>
<dbReference type="Proteomes" id="UP000193648">
    <property type="component" value="Unassembled WGS sequence"/>
</dbReference>
<dbReference type="AlphaFoldDB" id="A0A1Y2GFW5"/>
<evidence type="ECO:0000256" key="1">
    <source>
        <dbReference type="SAM" id="MobiDB-lite"/>
    </source>
</evidence>
<feature type="region of interest" description="Disordered" evidence="1">
    <location>
        <begin position="169"/>
        <end position="198"/>
    </location>
</feature>
<protein>
    <submittedName>
        <fullName evidence="2">Uncharacterized protein</fullName>
    </submittedName>
</protein>
<dbReference type="EMBL" id="MCFF01000036">
    <property type="protein sequence ID" value="ORZ08779.1"/>
    <property type="molecule type" value="Genomic_DNA"/>
</dbReference>
<reference evidence="2 3" key="1">
    <citation type="submission" date="2016-07" db="EMBL/GenBank/DDBJ databases">
        <title>Pervasive Adenine N6-methylation of Active Genes in Fungi.</title>
        <authorList>
            <consortium name="DOE Joint Genome Institute"/>
            <person name="Mondo S.J."/>
            <person name="Dannebaum R.O."/>
            <person name="Kuo R.C."/>
            <person name="Labutti K."/>
            <person name="Haridas S."/>
            <person name="Kuo A."/>
            <person name="Salamov A."/>
            <person name="Ahrendt S.R."/>
            <person name="Lipzen A."/>
            <person name="Sullivan W."/>
            <person name="Andreopoulos W.B."/>
            <person name="Clum A."/>
            <person name="Lindquist E."/>
            <person name="Daum C."/>
            <person name="Ramamoorthy G.K."/>
            <person name="Gryganskyi A."/>
            <person name="Culley D."/>
            <person name="Magnuson J.K."/>
            <person name="James T.Y."/>
            <person name="O'Malley M.A."/>
            <person name="Stajich J.E."/>
            <person name="Spatafora J.W."/>
            <person name="Visel A."/>
            <person name="Grigoriev I.V."/>
        </authorList>
    </citation>
    <scope>NUCLEOTIDE SEQUENCE [LARGE SCALE GENOMIC DNA]</scope>
    <source>
        <strain evidence="2 3">NRRL 3116</strain>
    </source>
</reference>
<dbReference type="InParanoid" id="A0A1Y2GFW5"/>
<accession>A0A1Y2GFW5</accession>